<keyword evidence="3" id="KW-1185">Reference proteome</keyword>
<dbReference type="InterPro" id="IPR036249">
    <property type="entry name" value="Thioredoxin-like_sf"/>
</dbReference>
<dbReference type="EMBL" id="MCGN01000011">
    <property type="protein sequence ID" value="ORY91119.1"/>
    <property type="molecule type" value="Genomic_DNA"/>
</dbReference>
<dbReference type="InterPro" id="IPR009737">
    <property type="entry name" value="Aim32/Apd1-like"/>
</dbReference>
<dbReference type="OrthoDB" id="10253744at2759"/>
<protein>
    <submittedName>
        <fullName evidence="2">Sucrase/ferredoxin-like-domain-containing protein</fullName>
    </submittedName>
</protein>
<dbReference type="CDD" id="cd03062">
    <property type="entry name" value="TRX_Fd_Sucrase"/>
    <property type="match status" value="1"/>
</dbReference>
<accession>A0A1X2H195</accession>
<dbReference type="SUPFAM" id="SSF52833">
    <property type="entry name" value="Thioredoxin-like"/>
    <property type="match status" value="1"/>
</dbReference>
<dbReference type="Proteomes" id="UP000242180">
    <property type="component" value="Unassembled WGS sequence"/>
</dbReference>
<reference evidence="2 3" key="1">
    <citation type="submission" date="2016-07" db="EMBL/GenBank/DDBJ databases">
        <title>Pervasive Adenine N6-methylation of Active Genes in Fungi.</title>
        <authorList>
            <consortium name="DOE Joint Genome Institute"/>
            <person name="Mondo S.J."/>
            <person name="Dannebaum R.O."/>
            <person name="Kuo R.C."/>
            <person name="Labutti K."/>
            <person name="Haridas S."/>
            <person name="Kuo A."/>
            <person name="Salamov A."/>
            <person name="Ahrendt S.R."/>
            <person name="Lipzen A."/>
            <person name="Sullivan W."/>
            <person name="Andreopoulos W.B."/>
            <person name="Clum A."/>
            <person name="Lindquist E."/>
            <person name="Daum C."/>
            <person name="Ramamoorthy G.K."/>
            <person name="Gryganskyi A."/>
            <person name="Culley D."/>
            <person name="Magnuson J.K."/>
            <person name="James T.Y."/>
            <person name="O'Malley M.A."/>
            <person name="Stajich J.E."/>
            <person name="Spatafora J.W."/>
            <person name="Visel A."/>
            <person name="Grigoriev I.V."/>
        </authorList>
    </citation>
    <scope>NUCLEOTIDE SEQUENCE [LARGE SCALE GENOMIC DNA]</scope>
    <source>
        <strain evidence="2 3">NRRL 2496</strain>
    </source>
</reference>
<name>A0A1X2H195_SYNRA</name>
<organism evidence="2 3">
    <name type="scientific">Syncephalastrum racemosum</name>
    <name type="common">Filamentous fungus</name>
    <dbReference type="NCBI Taxonomy" id="13706"/>
    <lineage>
        <taxon>Eukaryota</taxon>
        <taxon>Fungi</taxon>
        <taxon>Fungi incertae sedis</taxon>
        <taxon>Mucoromycota</taxon>
        <taxon>Mucoromycotina</taxon>
        <taxon>Mucoromycetes</taxon>
        <taxon>Mucorales</taxon>
        <taxon>Syncephalastraceae</taxon>
        <taxon>Syncephalastrum</taxon>
    </lineage>
</organism>
<dbReference type="Gene3D" id="3.40.30.10">
    <property type="entry name" value="Glutaredoxin"/>
    <property type="match status" value="1"/>
</dbReference>
<dbReference type="Pfam" id="PF06999">
    <property type="entry name" value="Suc_Fer-like"/>
    <property type="match status" value="1"/>
</dbReference>
<dbReference type="AlphaFoldDB" id="A0A1X2H195"/>
<comment type="caution">
    <text evidence="2">The sequence shown here is derived from an EMBL/GenBank/DDBJ whole genome shotgun (WGS) entry which is preliminary data.</text>
</comment>
<dbReference type="PANTHER" id="PTHR31902">
    <property type="entry name" value="ACTIN PATCHES DISTAL PROTEIN 1"/>
    <property type="match status" value="1"/>
</dbReference>
<dbReference type="PANTHER" id="PTHR31902:SF14">
    <property type="entry name" value="ACTIN PATCHES DISTAL PROTEIN 1"/>
    <property type="match status" value="1"/>
</dbReference>
<evidence type="ECO:0000313" key="2">
    <source>
        <dbReference type="EMBL" id="ORY91119.1"/>
    </source>
</evidence>
<gene>
    <name evidence="2" type="ORF">BCR43DRAFT_498534</name>
</gene>
<evidence type="ECO:0000313" key="3">
    <source>
        <dbReference type="Proteomes" id="UP000242180"/>
    </source>
</evidence>
<dbReference type="OMA" id="YAIHIVI"/>
<evidence type="ECO:0000256" key="1">
    <source>
        <dbReference type="SAM" id="MobiDB-lite"/>
    </source>
</evidence>
<dbReference type="InParanoid" id="A0A1X2H195"/>
<feature type="region of interest" description="Disordered" evidence="1">
    <location>
        <begin position="130"/>
        <end position="158"/>
    </location>
</feature>
<sequence>MEWLSKCVNSLYSSPSSECCPSAICSAPCLPPLAASEPLPPIQASCERACTQPCTQHPAVPSNLNIDQARQLANTVPTYAVHLVLLTGKTDWPAHIEDDEGVAQALIEAIHERKGSLHRAPEAAFHVAQQQQDKEEDEVEGAKENHTVKGSTGHGSSTKKEPFRVLVTCAALASPFSRQRGSLDVLLLPDNVVIANVTRRRAGPLIDFCFGRGTSHFNVHPSPYRTLIMVCGHGRKDRRCGTIGPMLQTALKDAIQQGRNACWEQGQEDGALDDTAVTLVSHLGGHAFAGNMVIYSHQGQRAIWYGRVTPCHCVDVVQQTLRQNRVLLDLVRGIFEAGSPQKCANTVVNKTLLDW</sequence>
<proteinExistence type="predicted"/>